<reference evidence="3 4" key="1">
    <citation type="submission" date="2015-07" db="EMBL/GenBank/DDBJ databases">
        <title>High-quality genome of monoxenous trypanosomatid Leptomonas pyrrhocoris.</title>
        <authorList>
            <person name="Flegontov P."/>
            <person name="Butenko A."/>
            <person name="Firsov S."/>
            <person name="Vlcek C."/>
            <person name="Logacheva M.D."/>
            <person name="Field M."/>
            <person name="Filatov D."/>
            <person name="Flegontova O."/>
            <person name="Gerasimov E."/>
            <person name="Jackson A.P."/>
            <person name="Kelly S."/>
            <person name="Opperdoes F."/>
            <person name="O'Reilly A."/>
            <person name="Votypka J."/>
            <person name="Yurchenko V."/>
            <person name="Lukes J."/>
        </authorList>
    </citation>
    <scope>NUCLEOTIDE SEQUENCE [LARGE SCALE GENOMIC DNA]</scope>
    <source>
        <strain evidence="3">H10</strain>
    </source>
</reference>
<evidence type="ECO:0000256" key="2">
    <source>
        <dbReference type="SAM" id="Phobius"/>
    </source>
</evidence>
<protein>
    <recommendedName>
        <fullName evidence="5">Transmembrane protein</fullName>
    </recommendedName>
</protein>
<dbReference type="OrthoDB" id="278078at2759"/>
<comment type="caution">
    <text evidence="3">The sequence shown here is derived from an EMBL/GenBank/DDBJ whole genome shotgun (WGS) entry which is preliminary data.</text>
</comment>
<keyword evidence="4" id="KW-1185">Reference proteome</keyword>
<evidence type="ECO:0008006" key="5">
    <source>
        <dbReference type="Google" id="ProtNLM"/>
    </source>
</evidence>
<keyword evidence="2" id="KW-0812">Transmembrane</keyword>
<dbReference type="Proteomes" id="UP000037923">
    <property type="component" value="Unassembled WGS sequence"/>
</dbReference>
<dbReference type="VEuPathDB" id="TriTrypDB:LpyrH10_05_1680"/>
<organism evidence="3 4">
    <name type="scientific">Leptomonas pyrrhocoris</name>
    <name type="common">Firebug parasite</name>
    <dbReference type="NCBI Taxonomy" id="157538"/>
    <lineage>
        <taxon>Eukaryota</taxon>
        <taxon>Discoba</taxon>
        <taxon>Euglenozoa</taxon>
        <taxon>Kinetoplastea</taxon>
        <taxon>Metakinetoplastina</taxon>
        <taxon>Trypanosomatida</taxon>
        <taxon>Trypanosomatidae</taxon>
        <taxon>Leishmaniinae</taxon>
        <taxon>Leptomonas</taxon>
    </lineage>
</organism>
<dbReference type="OMA" id="AHACEPR"/>
<dbReference type="RefSeq" id="XP_015660621.1">
    <property type="nucleotide sequence ID" value="XM_015800614.1"/>
</dbReference>
<keyword evidence="2" id="KW-0472">Membrane</keyword>
<feature type="compositionally biased region" description="Basic and acidic residues" evidence="1">
    <location>
        <begin position="74"/>
        <end position="88"/>
    </location>
</feature>
<proteinExistence type="predicted"/>
<name>A0A0N0DWY6_LEPPY</name>
<accession>A0A0N0DWY6</accession>
<feature type="compositionally biased region" description="Polar residues" evidence="1">
    <location>
        <begin position="60"/>
        <end position="71"/>
    </location>
</feature>
<feature type="transmembrane region" description="Helical" evidence="2">
    <location>
        <begin position="199"/>
        <end position="219"/>
    </location>
</feature>
<dbReference type="EMBL" id="LGTL01000005">
    <property type="protein sequence ID" value="KPA82183.1"/>
    <property type="molecule type" value="Genomic_DNA"/>
</dbReference>
<dbReference type="RefSeq" id="XP_015660623.1">
    <property type="nucleotide sequence ID" value="XM_015800616.1"/>
</dbReference>
<evidence type="ECO:0000313" key="3">
    <source>
        <dbReference type="EMBL" id="KPA82182.1"/>
    </source>
</evidence>
<dbReference type="GeneID" id="26903599"/>
<keyword evidence="2" id="KW-1133">Transmembrane helix</keyword>
<dbReference type="EMBL" id="LGTL01000005">
    <property type="protein sequence ID" value="KPA82184.1"/>
    <property type="molecule type" value="Genomic_DNA"/>
</dbReference>
<gene>
    <name evidence="3" type="ORF">ABB37_03308</name>
</gene>
<evidence type="ECO:0000256" key="1">
    <source>
        <dbReference type="SAM" id="MobiDB-lite"/>
    </source>
</evidence>
<dbReference type="RefSeq" id="XP_015660622.1">
    <property type="nucleotide sequence ID" value="XM_015800615.1"/>
</dbReference>
<feature type="region of interest" description="Disordered" evidence="1">
    <location>
        <begin position="52"/>
        <end position="110"/>
    </location>
</feature>
<dbReference type="EMBL" id="LGTL01000005">
    <property type="protein sequence ID" value="KPA82182.1"/>
    <property type="molecule type" value="Genomic_DNA"/>
</dbReference>
<sequence>MMQALRVQAHALRRRGVACSCSSYRTSAGCLFSGGRARSPFFKRNTSVCSRDVSEPRRYASSSTEDVQDNNAAAKEKKEDPASPKEAEGTATASGVDPQEPPLDSEAAAAKRRAAREAIIQEIISRDKVIFELKRQHELSMLRVEQNQARVLKDQEDRGMYYEQNSNVHTFDTISVGLYSQRSTLYHTMSAERLRNVKIFLMVFTTFATCAYLYYRYIINPDWTYVEKPLKMIGSRVQAVREQRWRLLSGDDKLEELRQRDKEYASQHE</sequence>
<dbReference type="AlphaFoldDB" id="A0A0N0DWY6"/>
<evidence type="ECO:0000313" key="4">
    <source>
        <dbReference type="Proteomes" id="UP000037923"/>
    </source>
</evidence>